<dbReference type="GO" id="GO:0046872">
    <property type="term" value="F:metal ion binding"/>
    <property type="evidence" value="ECO:0007669"/>
    <property type="project" value="UniProtKB-KW"/>
</dbReference>
<accession>A0A1G9BFA2</accession>
<feature type="region of interest" description="Disordered" evidence="7">
    <location>
        <begin position="1"/>
        <end position="24"/>
    </location>
</feature>
<dbReference type="InterPro" id="IPR012832">
    <property type="entry name" value="RDH"/>
</dbReference>
<dbReference type="PANTHER" id="PTHR42827">
    <property type="entry name" value="IRON-SULFUR CLUSTER-BINDING PROTEIN-RELATED"/>
    <property type="match status" value="1"/>
</dbReference>
<dbReference type="NCBIfam" id="TIGR02486">
    <property type="entry name" value="RDH"/>
    <property type="match status" value="1"/>
</dbReference>
<organism evidence="10 11">
    <name type="scientific">Ferrimonas sediminum</name>
    <dbReference type="NCBI Taxonomy" id="718193"/>
    <lineage>
        <taxon>Bacteria</taxon>
        <taxon>Pseudomonadati</taxon>
        <taxon>Pseudomonadota</taxon>
        <taxon>Gammaproteobacteria</taxon>
        <taxon>Alteromonadales</taxon>
        <taxon>Ferrimonadaceae</taxon>
        <taxon>Ferrimonas</taxon>
    </lineage>
</organism>
<evidence type="ECO:0000313" key="10">
    <source>
        <dbReference type="EMBL" id="SDK38147.1"/>
    </source>
</evidence>
<evidence type="ECO:0000259" key="9">
    <source>
        <dbReference type="PROSITE" id="PS51379"/>
    </source>
</evidence>
<feature type="domain" description="4Fe-4S ferredoxin-type" evidence="9">
    <location>
        <begin position="373"/>
        <end position="402"/>
    </location>
</feature>
<evidence type="ECO:0000256" key="2">
    <source>
        <dbReference type="ARBA" id="ARBA00022723"/>
    </source>
</evidence>
<dbReference type="RefSeq" id="WP_245710004.1">
    <property type="nucleotide sequence ID" value="NZ_FNEM01000029.1"/>
</dbReference>
<evidence type="ECO:0000256" key="7">
    <source>
        <dbReference type="SAM" id="MobiDB-lite"/>
    </source>
</evidence>
<dbReference type="PROSITE" id="PS51379">
    <property type="entry name" value="4FE4S_FER_2"/>
    <property type="match status" value="1"/>
</dbReference>
<proteinExistence type="predicted"/>
<dbReference type="PROSITE" id="PS00198">
    <property type="entry name" value="4FE4S_FER_1"/>
    <property type="match status" value="1"/>
</dbReference>
<evidence type="ECO:0000256" key="8">
    <source>
        <dbReference type="SAM" id="Phobius"/>
    </source>
</evidence>
<name>A0A1G9BFA2_9GAMM</name>
<keyword evidence="2" id="KW-0479">Metal-binding</keyword>
<protein>
    <submittedName>
        <fullName evidence="10">Reductive dehalogenase</fullName>
    </submittedName>
</protein>
<dbReference type="GO" id="GO:0051536">
    <property type="term" value="F:iron-sulfur cluster binding"/>
    <property type="evidence" value="ECO:0007669"/>
    <property type="project" value="UniProtKB-KW"/>
</dbReference>
<dbReference type="Gene3D" id="3.30.70.20">
    <property type="match status" value="1"/>
</dbReference>
<dbReference type="AlphaFoldDB" id="A0A1G9BFA2"/>
<keyword evidence="11" id="KW-1185">Reference proteome</keyword>
<dbReference type="EMBL" id="FNEM01000029">
    <property type="protein sequence ID" value="SDK38147.1"/>
    <property type="molecule type" value="Genomic_DNA"/>
</dbReference>
<evidence type="ECO:0000256" key="6">
    <source>
        <dbReference type="ARBA" id="ARBA00023136"/>
    </source>
</evidence>
<evidence type="ECO:0000256" key="4">
    <source>
        <dbReference type="ARBA" id="ARBA00023004"/>
    </source>
</evidence>
<feature type="transmembrane region" description="Helical" evidence="8">
    <location>
        <begin position="32"/>
        <end position="50"/>
    </location>
</feature>
<reference evidence="11" key="1">
    <citation type="submission" date="2016-10" db="EMBL/GenBank/DDBJ databases">
        <authorList>
            <person name="Varghese N."/>
            <person name="Submissions S."/>
        </authorList>
    </citation>
    <scope>NUCLEOTIDE SEQUENCE [LARGE SCALE GENOMIC DNA]</scope>
    <source>
        <strain evidence="11">DSM 23317</strain>
    </source>
</reference>
<gene>
    <name evidence="10" type="ORF">SAMN04488540_12917</name>
</gene>
<dbReference type="PANTHER" id="PTHR42827:SF1">
    <property type="entry name" value="IRON-SULFUR CLUSTER-BINDING PROTEIN"/>
    <property type="match status" value="1"/>
</dbReference>
<keyword evidence="5" id="KW-0411">Iron-sulfur</keyword>
<keyword evidence="8" id="KW-1133">Transmembrane helix</keyword>
<dbReference type="InterPro" id="IPR017896">
    <property type="entry name" value="4Fe4S_Fe-S-bd"/>
</dbReference>
<evidence type="ECO:0000256" key="3">
    <source>
        <dbReference type="ARBA" id="ARBA00022729"/>
    </source>
</evidence>
<dbReference type="InterPro" id="IPR017900">
    <property type="entry name" value="4Fe4S_Fe_S_CS"/>
</dbReference>
<keyword evidence="8" id="KW-0812">Transmembrane</keyword>
<evidence type="ECO:0000256" key="1">
    <source>
        <dbReference type="ARBA" id="ARBA00004196"/>
    </source>
</evidence>
<keyword evidence="3" id="KW-0732">Signal</keyword>
<evidence type="ECO:0000313" key="11">
    <source>
        <dbReference type="Proteomes" id="UP000199527"/>
    </source>
</evidence>
<dbReference type="GO" id="GO:0030313">
    <property type="term" value="C:cell envelope"/>
    <property type="evidence" value="ECO:0007669"/>
    <property type="project" value="UniProtKB-SubCell"/>
</dbReference>
<comment type="subcellular location">
    <subcellularLocation>
        <location evidence="1">Cell envelope</location>
    </subcellularLocation>
</comment>
<keyword evidence="4" id="KW-0408">Iron</keyword>
<dbReference type="Pfam" id="PF12838">
    <property type="entry name" value="Fer4_7"/>
    <property type="match status" value="1"/>
</dbReference>
<keyword evidence="6 8" id="KW-0472">Membrane</keyword>
<dbReference type="Proteomes" id="UP000199527">
    <property type="component" value="Unassembled WGS sequence"/>
</dbReference>
<dbReference type="SUPFAM" id="SSF54862">
    <property type="entry name" value="4Fe-4S ferredoxins"/>
    <property type="match status" value="1"/>
</dbReference>
<evidence type="ECO:0000256" key="5">
    <source>
        <dbReference type="ARBA" id="ARBA00023014"/>
    </source>
</evidence>
<sequence length="525" mass="58520">MTEKKTQGDTTHSREQEGLLDNPERRKLFKRAAIGGGAVLAAGLGAYGVGRVSIEGKLNPGWPQLADDFKPFPGRDHMWSYAGSPLLMMRHPERNEQFGRLNKDNPHYNFQLQVPRFEQKGWDNSRLGFTQLDRSLSHAAWCPPHKWDLRLGAMGVPDTTWFSWDQSDVEHEQYQFGSKLEAANAIRSAARLFGAIRCGIAKRDKRWDYDPIYDAGATVEMMETMEAQGVSKITDQAEMAKAMQGAMEHFKPVDRELSWEEDFPFEPKTVIVMAVPMDYDNLATAPTFTSGGTVGDGYTKMATLASQMAKFIRGLGYHAVASGNDLGNSVAYGIAAGLGEGARNGQLIVPGYGPRLRLCKVYTDLEFIDHDQPRSWGIEEFCKSCKKCAEACPSKALPMGEDTTFTFVGEHSDQPGYNWNNHEGIKKFHVDSKRCFDYWMESDGDCAACNAACTFNEPDFWHHWMIVAANPFVPDVLHSAMSEMHPAFGYGSTQNPAKVTKFWNTGEGMRVNATNRNVFGAVGRS</sequence>